<dbReference type="InterPro" id="IPR032071">
    <property type="entry name" value="DUF4806"/>
</dbReference>
<dbReference type="AlphaFoldDB" id="A0A9N9R4X6"/>
<dbReference type="Proteomes" id="UP001153714">
    <property type="component" value="Chromosome 20"/>
</dbReference>
<evidence type="ECO:0000313" key="3">
    <source>
        <dbReference type="EMBL" id="CAG9789624.1"/>
    </source>
</evidence>
<evidence type="ECO:0000256" key="1">
    <source>
        <dbReference type="PROSITE-ProRule" id="PRU01263"/>
    </source>
</evidence>
<name>A0A9N9R4X6_9NEOP</name>
<feature type="binding site" evidence="1">
    <location>
        <position position="68"/>
    </location>
    <ligand>
        <name>Zn(2+)</name>
        <dbReference type="ChEBI" id="CHEBI:29105"/>
    </ligand>
</feature>
<reference evidence="3" key="2">
    <citation type="submission" date="2022-10" db="EMBL/GenBank/DDBJ databases">
        <authorList>
            <consortium name="ENA_rothamsted_submissions"/>
            <consortium name="culmorum"/>
            <person name="King R."/>
        </authorList>
    </citation>
    <scope>NUCLEOTIDE SEQUENCE</scope>
</reference>
<keyword evidence="1" id="KW-0863">Zinc-finger</keyword>
<feature type="binding site" evidence="1">
    <location>
        <position position="18"/>
    </location>
    <ligand>
        <name>Zn(2+)</name>
        <dbReference type="ChEBI" id="CHEBI:29105"/>
    </ligand>
</feature>
<evidence type="ECO:0000313" key="4">
    <source>
        <dbReference type="Proteomes" id="UP001153714"/>
    </source>
</evidence>
<protein>
    <recommendedName>
        <fullName evidence="2">ZAD domain-containing protein</fullName>
    </recommendedName>
</protein>
<organism evidence="3 4">
    <name type="scientific">Diatraea saccharalis</name>
    <name type="common">sugarcane borer</name>
    <dbReference type="NCBI Taxonomy" id="40085"/>
    <lineage>
        <taxon>Eukaryota</taxon>
        <taxon>Metazoa</taxon>
        <taxon>Ecdysozoa</taxon>
        <taxon>Arthropoda</taxon>
        <taxon>Hexapoda</taxon>
        <taxon>Insecta</taxon>
        <taxon>Pterygota</taxon>
        <taxon>Neoptera</taxon>
        <taxon>Endopterygota</taxon>
        <taxon>Lepidoptera</taxon>
        <taxon>Glossata</taxon>
        <taxon>Ditrysia</taxon>
        <taxon>Pyraloidea</taxon>
        <taxon>Crambidae</taxon>
        <taxon>Crambinae</taxon>
        <taxon>Diatraea</taxon>
    </lineage>
</organism>
<sequence length="570" mass="65481">MNSNKKGPVFEGGTCRCCGITKKCRLLNAEYEFCGQKEVYFEMFVDCFGLVLSHLEGEEMDRLICATCVMRLRDASAFRQQVLQCEEKLLKIQMQVDDDSNKQTKDSEFDMKVEIEECNSPVGLDNDYEQADNAKTYKVVETIANGEKVLTSVPGSWERDGKLKWPRKNKAEKFRNHDKPDDDWDTTNCIVKRRRLATYKDAENVIKSICESGESLSSVVMTQVESNKKHLHGNSQKIDPQKVTATHTITSKKTTSSALKGAISKTPNRTTPLNATNTQMPVIANVMDANSITNAEALNERTYNSTEQINNTCIKQLLSKILRLEIQLKDVSTKIRSVLDNQINLIYNQDNVSLQVEQLSDTFKEFFTRASTEGNVDDQVDFLPVESEEDLEKLENKLKEPEFKMELMKKFSITFGKENGNGANVAYRLIDMFFDRHFLTLCSWSGGSRHYDRKICFRAHSQVIQFFFKIVHASDEEYTLDACENFLKGILRTSVKRSMNRNMRKSTCKKRLKRGKRKLIDRANINERAIEKVVDEHNDIIDRAIEKVEDERNDIIDRGIEEVLDEHNDL</sequence>
<gene>
    <name evidence="3" type="ORF">DIATSA_LOCUS7343</name>
</gene>
<keyword evidence="1" id="KW-0862">Zinc</keyword>
<dbReference type="EMBL" id="OU893351">
    <property type="protein sequence ID" value="CAG9789624.1"/>
    <property type="molecule type" value="Genomic_DNA"/>
</dbReference>
<feature type="binding site" evidence="1">
    <location>
        <position position="65"/>
    </location>
    <ligand>
        <name>Zn(2+)</name>
        <dbReference type="ChEBI" id="CHEBI:29105"/>
    </ligand>
</feature>
<reference evidence="3" key="1">
    <citation type="submission" date="2021-12" db="EMBL/GenBank/DDBJ databases">
        <authorList>
            <person name="King R."/>
        </authorList>
    </citation>
    <scope>NUCLEOTIDE SEQUENCE</scope>
</reference>
<keyword evidence="1" id="KW-0479">Metal-binding</keyword>
<dbReference type="GO" id="GO:0005634">
    <property type="term" value="C:nucleus"/>
    <property type="evidence" value="ECO:0007669"/>
    <property type="project" value="InterPro"/>
</dbReference>
<dbReference type="SMART" id="SM00868">
    <property type="entry name" value="zf-AD"/>
    <property type="match status" value="1"/>
</dbReference>
<dbReference type="OrthoDB" id="8117402at2759"/>
<keyword evidence="4" id="KW-1185">Reference proteome</keyword>
<feature type="domain" description="ZAD" evidence="2">
    <location>
        <begin position="13"/>
        <end position="92"/>
    </location>
</feature>
<feature type="binding site" evidence="1">
    <location>
        <position position="15"/>
    </location>
    <ligand>
        <name>Zn(2+)</name>
        <dbReference type="ChEBI" id="CHEBI:29105"/>
    </ligand>
</feature>
<dbReference type="GO" id="GO:0008270">
    <property type="term" value="F:zinc ion binding"/>
    <property type="evidence" value="ECO:0007669"/>
    <property type="project" value="UniProtKB-UniRule"/>
</dbReference>
<evidence type="ECO:0000259" key="2">
    <source>
        <dbReference type="PROSITE" id="PS51915"/>
    </source>
</evidence>
<dbReference type="Pfam" id="PF16064">
    <property type="entry name" value="DUF4806"/>
    <property type="match status" value="1"/>
</dbReference>
<dbReference type="InterPro" id="IPR012934">
    <property type="entry name" value="Znf_AD"/>
</dbReference>
<dbReference type="PROSITE" id="PS51915">
    <property type="entry name" value="ZAD"/>
    <property type="match status" value="1"/>
</dbReference>
<proteinExistence type="predicted"/>
<accession>A0A9N9R4X6</accession>